<accession>A0AAD6PQX9</accession>
<protein>
    <submittedName>
        <fullName evidence="2">Uncharacterized protein</fullName>
    </submittedName>
</protein>
<keyword evidence="1" id="KW-1133">Transmembrane helix</keyword>
<dbReference type="AlphaFoldDB" id="A0AAD6PQX9"/>
<evidence type="ECO:0000256" key="1">
    <source>
        <dbReference type="SAM" id="Phobius"/>
    </source>
</evidence>
<keyword evidence="1" id="KW-0812">Transmembrane</keyword>
<evidence type="ECO:0000313" key="3">
    <source>
        <dbReference type="Proteomes" id="UP001164929"/>
    </source>
</evidence>
<name>A0AAD6PQX9_9ROSI</name>
<proteinExistence type="predicted"/>
<dbReference type="Proteomes" id="UP001164929">
    <property type="component" value="Chromosome 19"/>
</dbReference>
<reference evidence="2" key="1">
    <citation type="journal article" date="2023" name="Mol. Ecol. Resour.">
        <title>Chromosome-level genome assembly of a triploid poplar Populus alba 'Berolinensis'.</title>
        <authorList>
            <person name="Chen S."/>
            <person name="Yu Y."/>
            <person name="Wang X."/>
            <person name="Wang S."/>
            <person name="Zhang T."/>
            <person name="Zhou Y."/>
            <person name="He R."/>
            <person name="Meng N."/>
            <person name="Wang Y."/>
            <person name="Liu W."/>
            <person name="Liu Z."/>
            <person name="Liu J."/>
            <person name="Guo Q."/>
            <person name="Huang H."/>
            <person name="Sederoff R.R."/>
            <person name="Wang G."/>
            <person name="Qu G."/>
            <person name="Chen S."/>
        </authorList>
    </citation>
    <scope>NUCLEOTIDE SEQUENCE</scope>
    <source>
        <strain evidence="2">SC-2020</strain>
    </source>
</reference>
<keyword evidence="3" id="KW-1185">Reference proteome</keyword>
<organism evidence="2 3">
    <name type="scientific">Populus alba x Populus x berolinensis</name>
    <dbReference type="NCBI Taxonomy" id="444605"/>
    <lineage>
        <taxon>Eukaryota</taxon>
        <taxon>Viridiplantae</taxon>
        <taxon>Streptophyta</taxon>
        <taxon>Embryophyta</taxon>
        <taxon>Tracheophyta</taxon>
        <taxon>Spermatophyta</taxon>
        <taxon>Magnoliopsida</taxon>
        <taxon>eudicotyledons</taxon>
        <taxon>Gunneridae</taxon>
        <taxon>Pentapetalae</taxon>
        <taxon>rosids</taxon>
        <taxon>fabids</taxon>
        <taxon>Malpighiales</taxon>
        <taxon>Salicaceae</taxon>
        <taxon>Saliceae</taxon>
        <taxon>Populus</taxon>
    </lineage>
</organism>
<keyword evidence="1" id="KW-0472">Membrane</keyword>
<evidence type="ECO:0000313" key="2">
    <source>
        <dbReference type="EMBL" id="KAJ6952451.1"/>
    </source>
</evidence>
<gene>
    <name evidence="2" type="ORF">NC653_041555</name>
</gene>
<dbReference type="EMBL" id="JAQIZT010000019">
    <property type="protein sequence ID" value="KAJ6952451.1"/>
    <property type="molecule type" value="Genomic_DNA"/>
</dbReference>
<comment type="caution">
    <text evidence="2">The sequence shown here is derived from an EMBL/GenBank/DDBJ whole genome shotgun (WGS) entry which is preliminary data.</text>
</comment>
<feature type="transmembrane region" description="Helical" evidence="1">
    <location>
        <begin position="31"/>
        <end position="53"/>
    </location>
</feature>
<sequence length="86" mass="10009">MLFLLSFTFPLVLSFLLLSLGATFAYVCFPLFFFFLVSPICFVLLYGFCIFYLHSLSSVWLYFCSFFCSPRVSTYVFTPRVLSVFP</sequence>